<dbReference type="EMBL" id="JADFTS010000008">
    <property type="protein sequence ID" value="KAF9594525.1"/>
    <property type="molecule type" value="Genomic_DNA"/>
</dbReference>
<dbReference type="Gene3D" id="3.40.50.720">
    <property type="entry name" value="NAD(P)-binding Rossmann-like Domain"/>
    <property type="match status" value="1"/>
</dbReference>
<sequence>MDTDSTTERFEENASESEDADIGGDGNEGEVGGDGGNVGGDVWIYDHFPRFRPHSNLRYSFELPRVKRHSKSNVQYEDPAVSLQWIRVMLDRMEPDEYDVLEETGRMIQCGIDACADAIPADALRYFRRAHQITQTKFIPAGDCADAQDELGHQVLESIGAEKASYWHCDVRDEKQVEEIVAYTLDKYGGLDIMFSNAGVIGAIHGILELDMEAFDNTMAINVRGVAVTMKYAARAMVAKQIRGSIICTTSVAACIGGSGPHAYTTSKHAVVGLVRSVCSELGEYGIGVNSISPFGVATPPACSLEVESSFHDEEEKNFDLLFAFDYIANCLFAFDYKKPPATQSNNK</sequence>
<organism evidence="3 4">
    <name type="scientific">Coptis chinensis</name>
    <dbReference type="NCBI Taxonomy" id="261450"/>
    <lineage>
        <taxon>Eukaryota</taxon>
        <taxon>Viridiplantae</taxon>
        <taxon>Streptophyta</taxon>
        <taxon>Embryophyta</taxon>
        <taxon>Tracheophyta</taxon>
        <taxon>Spermatophyta</taxon>
        <taxon>Magnoliopsida</taxon>
        <taxon>Ranunculales</taxon>
        <taxon>Ranunculaceae</taxon>
        <taxon>Coptidoideae</taxon>
        <taxon>Coptis</taxon>
    </lineage>
</organism>
<proteinExistence type="inferred from homology"/>
<dbReference type="PANTHER" id="PTHR42820:SF16">
    <property type="entry name" value="SHORT-CHAIN DEHYDROGENASE REDUCTASE 3B"/>
    <property type="match status" value="1"/>
</dbReference>
<evidence type="ECO:0000256" key="1">
    <source>
        <dbReference type="ARBA" id="ARBA00006484"/>
    </source>
</evidence>
<accession>A0A835H8W4</accession>
<comment type="caution">
    <text evidence="3">The sequence shown here is derived from an EMBL/GenBank/DDBJ whole genome shotgun (WGS) entry which is preliminary data.</text>
</comment>
<dbReference type="InterPro" id="IPR002347">
    <property type="entry name" value="SDR_fam"/>
</dbReference>
<dbReference type="OrthoDB" id="294295at2759"/>
<feature type="compositionally biased region" description="Gly residues" evidence="2">
    <location>
        <begin position="23"/>
        <end position="35"/>
    </location>
</feature>
<evidence type="ECO:0000256" key="2">
    <source>
        <dbReference type="SAM" id="MobiDB-lite"/>
    </source>
</evidence>
<name>A0A835H8W4_9MAGN</name>
<gene>
    <name evidence="3" type="ORF">IFM89_031659</name>
</gene>
<feature type="compositionally biased region" description="Acidic residues" evidence="2">
    <location>
        <begin position="13"/>
        <end position="22"/>
    </location>
</feature>
<dbReference type="PRINTS" id="PR00081">
    <property type="entry name" value="GDHRDH"/>
</dbReference>
<dbReference type="InterPro" id="IPR036291">
    <property type="entry name" value="NAD(P)-bd_dom_sf"/>
</dbReference>
<feature type="region of interest" description="Disordered" evidence="2">
    <location>
        <begin position="1"/>
        <end position="35"/>
    </location>
</feature>
<dbReference type="PRINTS" id="PR00080">
    <property type="entry name" value="SDRFAMILY"/>
</dbReference>
<dbReference type="PANTHER" id="PTHR42820">
    <property type="entry name" value="SHORT-CHAIN DEHYDROGENASE REDUCTASE"/>
    <property type="match status" value="1"/>
</dbReference>
<keyword evidence="4" id="KW-1185">Reference proteome</keyword>
<dbReference type="Pfam" id="PF13561">
    <property type="entry name" value="adh_short_C2"/>
    <property type="match status" value="1"/>
</dbReference>
<evidence type="ECO:0000313" key="3">
    <source>
        <dbReference type="EMBL" id="KAF9594525.1"/>
    </source>
</evidence>
<reference evidence="3 4" key="1">
    <citation type="submission" date="2020-10" db="EMBL/GenBank/DDBJ databases">
        <title>The Coptis chinensis genome and diversification of protoberbering-type alkaloids.</title>
        <authorList>
            <person name="Wang B."/>
            <person name="Shu S."/>
            <person name="Song C."/>
            <person name="Liu Y."/>
        </authorList>
    </citation>
    <scope>NUCLEOTIDE SEQUENCE [LARGE SCALE GENOMIC DNA]</scope>
    <source>
        <strain evidence="3">HL-2020</strain>
        <tissue evidence="3">Leaf</tissue>
    </source>
</reference>
<comment type="similarity">
    <text evidence="1">Belongs to the short-chain dehydrogenases/reductases (SDR) family.</text>
</comment>
<feature type="compositionally biased region" description="Basic and acidic residues" evidence="2">
    <location>
        <begin position="1"/>
        <end position="12"/>
    </location>
</feature>
<dbReference type="AlphaFoldDB" id="A0A835H8W4"/>
<evidence type="ECO:0000313" key="4">
    <source>
        <dbReference type="Proteomes" id="UP000631114"/>
    </source>
</evidence>
<dbReference type="Proteomes" id="UP000631114">
    <property type="component" value="Unassembled WGS sequence"/>
</dbReference>
<dbReference type="SUPFAM" id="SSF51735">
    <property type="entry name" value="NAD(P)-binding Rossmann-fold domains"/>
    <property type="match status" value="1"/>
</dbReference>
<protein>
    <submittedName>
        <fullName evidence="3">Uncharacterized protein</fullName>
    </submittedName>
</protein>